<dbReference type="GO" id="GO:0005886">
    <property type="term" value="C:plasma membrane"/>
    <property type="evidence" value="ECO:0007669"/>
    <property type="project" value="TreeGrafter"/>
</dbReference>
<reference evidence="3 4" key="1">
    <citation type="journal article" date="2011" name="Stand. Genomic Sci.">
        <title>Complete genome sequence of Syntrophobotulus glycolicus type strain (FlGlyR).</title>
        <authorList>
            <person name="Han C."/>
            <person name="Mwirichia R."/>
            <person name="Chertkov O."/>
            <person name="Held B."/>
            <person name="Lapidus A."/>
            <person name="Nolan M."/>
            <person name="Lucas S."/>
            <person name="Hammon N."/>
            <person name="Deshpande S."/>
            <person name="Cheng J.F."/>
            <person name="Tapia R."/>
            <person name="Goodwin L."/>
            <person name="Pitluck S."/>
            <person name="Huntemann M."/>
            <person name="Liolios K."/>
            <person name="Ivanova N."/>
            <person name="Pagani I."/>
            <person name="Mavromatis K."/>
            <person name="Ovchinikova G."/>
            <person name="Pati A."/>
            <person name="Chen A."/>
            <person name="Palaniappan K."/>
            <person name="Land M."/>
            <person name="Hauser L."/>
            <person name="Brambilla E.M."/>
            <person name="Rohde M."/>
            <person name="Spring S."/>
            <person name="Sikorski J."/>
            <person name="Goker M."/>
            <person name="Woyke T."/>
            <person name="Bristow J."/>
            <person name="Eisen J.A."/>
            <person name="Markowitz V."/>
            <person name="Hugenholtz P."/>
            <person name="Kyrpides N.C."/>
            <person name="Klenk H.P."/>
            <person name="Detter J.C."/>
        </authorList>
    </citation>
    <scope>NUCLEOTIDE SEQUENCE [LARGE SCALE GENOMIC DNA]</scope>
    <source>
        <strain evidence="4">DSM 8271 / FlGlyR</strain>
    </source>
</reference>
<evidence type="ECO:0000313" key="4">
    <source>
        <dbReference type="Proteomes" id="UP000007488"/>
    </source>
</evidence>
<dbReference type="Gene3D" id="3.40.710.10">
    <property type="entry name" value="DD-peptidase/beta-lactamase superfamily"/>
    <property type="match status" value="1"/>
</dbReference>
<dbReference type="RefSeq" id="WP_013625488.1">
    <property type="nucleotide sequence ID" value="NC_015172.1"/>
</dbReference>
<dbReference type="Pfam" id="PF21922">
    <property type="entry name" value="PBP_dimer_2"/>
    <property type="match status" value="1"/>
</dbReference>
<dbReference type="InterPro" id="IPR001460">
    <property type="entry name" value="PCN-bd_Tpept"/>
</dbReference>
<dbReference type="SUPFAM" id="SSF56601">
    <property type="entry name" value="beta-lactamase/transpeptidase-like"/>
    <property type="match status" value="1"/>
</dbReference>
<dbReference type="PANTHER" id="PTHR30627">
    <property type="entry name" value="PEPTIDOGLYCAN D,D-TRANSPEPTIDASE"/>
    <property type="match status" value="1"/>
</dbReference>
<keyword evidence="4" id="KW-1185">Reference proteome</keyword>
<dbReference type="eggNOG" id="COG0768">
    <property type="taxonomic scope" value="Bacteria"/>
</dbReference>
<feature type="domain" description="Penicillin binding protein A dimerisation" evidence="2">
    <location>
        <begin position="52"/>
        <end position="132"/>
    </location>
</feature>
<dbReference type="OrthoDB" id="9804124at2"/>
<dbReference type="PANTHER" id="PTHR30627:SF24">
    <property type="entry name" value="PENICILLIN-BINDING PROTEIN 4B"/>
    <property type="match status" value="1"/>
</dbReference>
<dbReference type="InterPro" id="IPR012338">
    <property type="entry name" value="Beta-lactam/transpept-like"/>
</dbReference>
<evidence type="ECO:0000259" key="2">
    <source>
        <dbReference type="Pfam" id="PF21922"/>
    </source>
</evidence>
<accession>F0SUQ7</accession>
<dbReference type="InterPro" id="IPR050515">
    <property type="entry name" value="Beta-lactam/transpept"/>
</dbReference>
<dbReference type="EMBL" id="CP002547">
    <property type="protein sequence ID" value="ADY56623.1"/>
    <property type="molecule type" value="Genomic_DNA"/>
</dbReference>
<dbReference type="InterPro" id="IPR054120">
    <property type="entry name" value="PBPA_dimer"/>
</dbReference>
<dbReference type="AlphaFoldDB" id="F0SUQ7"/>
<name>F0SUQ7_SYNGF</name>
<organism evidence="3 4">
    <name type="scientific">Syntrophobotulus glycolicus (strain DSM 8271 / FlGlyR)</name>
    <dbReference type="NCBI Taxonomy" id="645991"/>
    <lineage>
        <taxon>Bacteria</taxon>
        <taxon>Bacillati</taxon>
        <taxon>Bacillota</taxon>
        <taxon>Clostridia</taxon>
        <taxon>Eubacteriales</taxon>
        <taxon>Desulfitobacteriaceae</taxon>
        <taxon>Syntrophobotulus</taxon>
    </lineage>
</organism>
<dbReference type="Proteomes" id="UP000007488">
    <property type="component" value="Chromosome"/>
</dbReference>
<reference evidence="4" key="2">
    <citation type="submission" date="2011-02" db="EMBL/GenBank/DDBJ databases">
        <title>The complete genome of Syntrophobotulus glycolicus DSM 8271.</title>
        <authorList>
            <person name="Lucas S."/>
            <person name="Copeland A."/>
            <person name="Lapidus A."/>
            <person name="Bruce D."/>
            <person name="Goodwin L."/>
            <person name="Pitluck S."/>
            <person name="Kyrpides N."/>
            <person name="Mavromatis K."/>
            <person name="Pagani I."/>
            <person name="Ivanova N."/>
            <person name="Mikhailova N."/>
            <person name="Chertkov O."/>
            <person name="Held B."/>
            <person name="Detter J.C."/>
            <person name="Tapia R."/>
            <person name="Han C."/>
            <person name="Land M."/>
            <person name="Hauser L."/>
            <person name="Markowitz V."/>
            <person name="Cheng J.-F."/>
            <person name="Hugenholtz P."/>
            <person name="Woyke T."/>
            <person name="Wu D."/>
            <person name="Spring S."/>
            <person name="Schroeder M."/>
            <person name="Brambilla E."/>
            <person name="Klenk H.-P."/>
            <person name="Eisen J.A."/>
        </authorList>
    </citation>
    <scope>NUCLEOTIDE SEQUENCE [LARGE SCALE GENOMIC DNA]</scope>
    <source>
        <strain evidence="4">DSM 8271 / FlGlyR</strain>
    </source>
</reference>
<protein>
    <submittedName>
        <fullName evidence="3">Penicillin-binding protein transpeptidase</fullName>
    </submittedName>
</protein>
<dbReference type="GO" id="GO:0071555">
    <property type="term" value="P:cell wall organization"/>
    <property type="evidence" value="ECO:0007669"/>
    <property type="project" value="TreeGrafter"/>
</dbReference>
<feature type="domain" description="Penicillin-binding protein transpeptidase" evidence="1">
    <location>
        <begin position="153"/>
        <end position="462"/>
    </location>
</feature>
<evidence type="ECO:0000259" key="1">
    <source>
        <dbReference type="Pfam" id="PF00905"/>
    </source>
</evidence>
<dbReference type="Pfam" id="PF00905">
    <property type="entry name" value="Transpeptidase"/>
    <property type="match status" value="1"/>
</dbReference>
<gene>
    <name evidence="3" type="ordered locus">Sgly_2335</name>
</gene>
<dbReference type="GO" id="GO:0071972">
    <property type="term" value="F:peptidoglycan L,D-transpeptidase activity"/>
    <property type="evidence" value="ECO:0007669"/>
    <property type="project" value="TreeGrafter"/>
</dbReference>
<sequence>MTSGIRKVAMCLMFSFIFLSLGLVYWQVVRADSMLDNPANRRTVLMESRIIRGGIYDRNGVVLAATENTGQGKKRTYPQGEMFEPLLGYATVKYGAAGLESTLGKTLMGLDNSFFTQRFQELFEPEKKGNDVILTIDAKLQEAAYQGLKGKSGAVVAIDPQTGDVLALVSQPSFDPNLLEKDWESIIQQPLSPMANHAFLKFPPGSIMKVVTSEALFLAGQDTSNLYHCAGTTVINGQTFKEQNDKIHGWVNYDLALAYSCNTYFAEYGVKAGQQNFLKAAAGFGFGKSIPFELSVPESSITNSKSMPENMDINLFAASTFGQGEVMVTPFHAALITAAIANQGKMMEPHIIDRVVDYKQNTIYTSEAKVWLNPLRQEDAQKVKSAMILAVNSGTAAPGGIAGVQVAAKTGSAETGDNGSNTHGWYIAFAPADNPVIAVAVLAEHGGTGGAAAAPIAKAVMEKALEGKVGGR</sequence>
<dbReference type="HOGENOM" id="CLU_009289_1_0_9"/>
<dbReference type="SUPFAM" id="SSF56519">
    <property type="entry name" value="Penicillin binding protein dimerisation domain"/>
    <property type="match status" value="1"/>
</dbReference>
<dbReference type="KEGG" id="sgy:Sgly_2335"/>
<evidence type="ECO:0000313" key="3">
    <source>
        <dbReference type="EMBL" id="ADY56623.1"/>
    </source>
</evidence>
<dbReference type="Gene3D" id="3.90.1310.10">
    <property type="entry name" value="Penicillin-binding protein 2a (Domain 2)"/>
    <property type="match status" value="1"/>
</dbReference>
<dbReference type="STRING" id="645991.Sgly_2335"/>
<dbReference type="InterPro" id="IPR036138">
    <property type="entry name" value="PBP_dimer_sf"/>
</dbReference>
<dbReference type="GO" id="GO:0008658">
    <property type="term" value="F:penicillin binding"/>
    <property type="evidence" value="ECO:0007669"/>
    <property type="project" value="InterPro"/>
</dbReference>
<proteinExistence type="predicted"/>